<keyword evidence="12" id="KW-1015">Disulfide bond</keyword>
<dbReference type="PRINTS" id="PR00458">
    <property type="entry name" value="PEROXIDASE"/>
</dbReference>
<keyword evidence="5" id="KW-0575">Peroxidase</keyword>
<gene>
    <name evidence="14" type="ORF">ACJRO7_009203</name>
</gene>
<dbReference type="InterPro" id="IPR010255">
    <property type="entry name" value="Haem_peroxidase_sf"/>
</dbReference>
<dbReference type="InterPro" id="IPR000823">
    <property type="entry name" value="Peroxidase_pln"/>
</dbReference>
<keyword evidence="8" id="KW-0560">Oxidoreductase</keyword>
<evidence type="ECO:0000256" key="9">
    <source>
        <dbReference type="ARBA" id="ARBA00023004"/>
    </source>
</evidence>
<dbReference type="AlphaFoldDB" id="A0ABD3IUG1"/>
<evidence type="ECO:0000256" key="6">
    <source>
        <dbReference type="ARBA" id="ARBA00022617"/>
    </source>
</evidence>
<proteinExistence type="inferred from homology"/>
<evidence type="ECO:0000313" key="14">
    <source>
        <dbReference type="EMBL" id="KAL3717726.1"/>
    </source>
</evidence>
<comment type="cofactor">
    <cofactor evidence="11">
        <name>heme b</name>
        <dbReference type="ChEBI" id="CHEBI:60344"/>
    </cofactor>
    <text evidence="11">Binds 1 heme b (iron(II)-protoporphyrin IX) group per subunit.</text>
</comment>
<evidence type="ECO:0000256" key="2">
    <source>
        <dbReference type="ARBA" id="ARBA00001913"/>
    </source>
</evidence>
<feature type="domain" description="Plant heme peroxidase family profile" evidence="13">
    <location>
        <begin position="1"/>
        <end position="150"/>
    </location>
</feature>
<dbReference type="InterPro" id="IPR019793">
    <property type="entry name" value="Peroxidases_heam-ligand_BS"/>
</dbReference>
<evidence type="ECO:0000256" key="12">
    <source>
        <dbReference type="PIRSR" id="PIRSR600823-5"/>
    </source>
</evidence>
<keyword evidence="7 11" id="KW-0479">Metal-binding</keyword>
<evidence type="ECO:0000256" key="3">
    <source>
        <dbReference type="ARBA" id="ARBA00006873"/>
    </source>
</evidence>
<feature type="binding site" evidence="10">
    <location>
        <position position="65"/>
    </location>
    <ligand>
        <name>substrate</name>
    </ligand>
</feature>
<evidence type="ECO:0000256" key="1">
    <source>
        <dbReference type="ARBA" id="ARBA00000189"/>
    </source>
</evidence>
<evidence type="ECO:0000256" key="4">
    <source>
        <dbReference type="ARBA" id="ARBA00012313"/>
    </source>
</evidence>
<evidence type="ECO:0000256" key="7">
    <source>
        <dbReference type="ARBA" id="ARBA00022723"/>
    </source>
</evidence>
<feature type="binding site" description="axial binding residue" evidence="11">
    <location>
        <position position="95"/>
    </location>
    <ligand>
        <name>heme b</name>
        <dbReference type="ChEBI" id="CHEBI:60344"/>
    </ligand>
    <ligandPart>
        <name>Fe</name>
        <dbReference type="ChEBI" id="CHEBI:18248"/>
    </ligandPart>
</feature>
<comment type="similarity">
    <text evidence="3">Belongs to the peroxidase family. Ascorbate peroxidase subfamily.</text>
</comment>
<dbReference type="Pfam" id="PF00141">
    <property type="entry name" value="peroxidase"/>
    <property type="match status" value="1"/>
</dbReference>
<dbReference type="SUPFAM" id="SSF48113">
    <property type="entry name" value="Heme-dependent peroxidases"/>
    <property type="match status" value="1"/>
</dbReference>
<dbReference type="EMBL" id="JBJKBG010000011">
    <property type="protein sequence ID" value="KAL3717726.1"/>
    <property type="molecule type" value="Genomic_DNA"/>
</dbReference>
<dbReference type="GO" id="GO:0140825">
    <property type="term" value="F:lactoperoxidase activity"/>
    <property type="evidence" value="ECO:0007669"/>
    <property type="project" value="UniProtKB-EC"/>
</dbReference>
<organism evidence="14 15">
    <name type="scientific">Eucalyptus globulus</name>
    <name type="common">Tasmanian blue gum</name>
    <dbReference type="NCBI Taxonomy" id="34317"/>
    <lineage>
        <taxon>Eukaryota</taxon>
        <taxon>Viridiplantae</taxon>
        <taxon>Streptophyta</taxon>
        <taxon>Embryophyta</taxon>
        <taxon>Tracheophyta</taxon>
        <taxon>Spermatophyta</taxon>
        <taxon>Magnoliopsida</taxon>
        <taxon>eudicotyledons</taxon>
        <taxon>Gunneridae</taxon>
        <taxon>Pentapetalae</taxon>
        <taxon>rosids</taxon>
        <taxon>malvids</taxon>
        <taxon>Myrtales</taxon>
        <taxon>Myrtaceae</taxon>
        <taxon>Myrtoideae</taxon>
        <taxon>Eucalypteae</taxon>
        <taxon>Eucalyptus</taxon>
    </lineage>
</organism>
<sequence>MRIRVIDEAKARLEAACPKTVSCVDILAFATRESAYQLGGISYAVPAGHHDSLVFREDNMLQNLPPPSFNAKPLVDIFASKGLSTDEMVTLSGVHSIGVSRCSVFSERLYAVDNATDAHDPPLDAKYMAFLGTICPRPQSRNSAAIHWWH</sequence>
<evidence type="ECO:0000256" key="11">
    <source>
        <dbReference type="PIRSR" id="PIRSR600823-3"/>
    </source>
</evidence>
<keyword evidence="15" id="KW-1185">Reference proteome</keyword>
<accession>A0ABD3IUG1</accession>
<dbReference type="EC" id="1.11.1.7" evidence="4"/>
<dbReference type="Gene3D" id="1.10.520.10">
    <property type="match status" value="1"/>
</dbReference>
<keyword evidence="6" id="KW-0349">Heme</keyword>
<dbReference type="PRINTS" id="PR00461">
    <property type="entry name" value="PLPEROXIDASE"/>
</dbReference>
<dbReference type="Proteomes" id="UP001634007">
    <property type="component" value="Unassembled WGS sequence"/>
</dbReference>
<dbReference type="GO" id="GO:0046872">
    <property type="term" value="F:metal ion binding"/>
    <property type="evidence" value="ECO:0007669"/>
    <property type="project" value="UniProtKB-KW"/>
</dbReference>
<protein>
    <recommendedName>
        <fullName evidence="4">peroxidase</fullName>
        <ecNumber evidence="4">1.11.1.7</ecNumber>
    </recommendedName>
</protein>
<keyword evidence="9 11" id="KW-0408">Iron</keyword>
<dbReference type="PANTHER" id="PTHR31235">
    <property type="entry name" value="PEROXIDASE 25-RELATED"/>
    <property type="match status" value="1"/>
</dbReference>
<dbReference type="PROSITE" id="PS00435">
    <property type="entry name" value="PEROXIDASE_1"/>
    <property type="match status" value="1"/>
</dbReference>
<evidence type="ECO:0000256" key="5">
    <source>
        <dbReference type="ARBA" id="ARBA00022559"/>
    </source>
</evidence>
<dbReference type="PROSITE" id="PS50873">
    <property type="entry name" value="PEROXIDASE_4"/>
    <property type="match status" value="1"/>
</dbReference>
<evidence type="ECO:0000313" key="15">
    <source>
        <dbReference type="Proteomes" id="UP001634007"/>
    </source>
</evidence>
<comment type="caution">
    <text evidence="14">The sequence shown here is derived from an EMBL/GenBank/DDBJ whole genome shotgun (WGS) entry which is preliminary data.</text>
</comment>
<comment type="catalytic activity">
    <reaction evidence="1">
        <text>2 a phenolic donor + H2O2 = 2 a phenolic radical donor + 2 H2O</text>
        <dbReference type="Rhea" id="RHEA:56136"/>
        <dbReference type="ChEBI" id="CHEBI:15377"/>
        <dbReference type="ChEBI" id="CHEBI:16240"/>
        <dbReference type="ChEBI" id="CHEBI:139520"/>
        <dbReference type="ChEBI" id="CHEBI:139521"/>
        <dbReference type="EC" id="1.11.1.7"/>
    </reaction>
</comment>
<reference evidence="14 15" key="1">
    <citation type="submission" date="2024-11" db="EMBL/GenBank/DDBJ databases">
        <title>Chromosome-level genome assembly of Eucalyptus globulus Labill. provides insights into its genome evolution.</title>
        <authorList>
            <person name="Li X."/>
        </authorList>
    </citation>
    <scope>NUCLEOTIDE SEQUENCE [LARGE SCALE GENOMIC DNA]</scope>
    <source>
        <strain evidence="14">CL2024</strain>
        <tissue evidence="14">Fresh tender leaves</tissue>
    </source>
</reference>
<dbReference type="Gene3D" id="1.10.420.10">
    <property type="entry name" value="Peroxidase, domain 2"/>
    <property type="match status" value="1"/>
</dbReference>
<feature type="disulfide bond" evidence="12">
    <location>
        <begin position="102"/>
        <end position="135"/>
    </location>
</feature>
<evidence type="ECO:0000259" key="13">
    <source>
        <dbReference type="PROSITE" id="PS50873"/>
    </source>
</evidence>
<evidence type="ECO:0000256" key="8">
    <source>
        <dbReference type="ARBA" id="ARBA00023002"/>
    </source>
</evidence>
<name>A0ABD3IUG1_EUCGL</name>
<comment type="cofactor">
    <cofactor evidence="2">
        <name>Ca(2+)</name>
        <dbReference type="ChEBI" id="CHEBI:29108"/>
    </cofactor>
</comment>
<dbReference type="InterPro" id="IPR002016">
    <property type="entry name" value="Haem_peroxidase"/>
</dbReference>
<evidence type="ECO:0000256" key="10">
    <source>
        <dbReference type="PIRSR" id="PIRSR600823-2"/>
    </source>
</evidence>